<evidence type="ECO:0000313" key="2">
    <source>
        <dbReference type="Proteomes" id="UP001156613"/>
    </source>
</evidence>
<reference evidence="2" key="1">
    <citation type="journal article" date="2019" name="Int. J. Syst. Evol. Microbiol.">
        <title>The Global Catalogue of Microorganisms (GCM) 10K type strain sequencing project: providing services to taxonomists for standard genome sequencing and annotation.</title>
        <authorList>
            <consortium name="The Broad Institute Genomics Platform"/>
            <consortium name="The Broad Institute Genome Sequencing Center for Infectious Disease"/>
            <person name="Wu L."/>
            <person name="Ma J."/>
        </authorList>
    </citation>
    <scope>NUCLEOTIDE SEQUENCE [LARGE SCALE GENOMIC DNA]</scope>
    <source>
        <strain evidence="2">NBRC 3271</strain>
    </source>
</reference>
<evidence type="ECO:0000313" key="1">
    <source>
        <dbReference type="EMBL" id="GLQ59063.1"/>
    </source>
</evidence>
<protein>
    <submittedName>
        <fullName evidence="1">Uncharacterized protein</fullName>
    </submittedName>
</protein>
<comment type="caution">
    <text evidence="1">The sequence shown here is derived from an EMBL/GenBank/DDBJ whole genome shotgun (WGS) entry which is preliminary data.</text>
</comment>
<gene>
    <name evidence="1" type="ORF">GCM10010937_08660</name>
</gene>
<organism evidence="1 2">
    <name type="scientific">Gluconobacter japonicus</name>
    <dbReference type="NCBI Taxonomy" id="376620"/>
    <lineage>
        <taxon>Bacteria</taxon>
        <taxon>Pseudomonadati</taxon>
        <taxon>Pseudomonadota</taxon>
        <taxon>Alphaproteobacteria</taxon>
        <taxon>Acetobacterales</taxon>
        <taxon>Acetobacteraceae</taxon>
        <taxon>Gluconobacter</taxon>
    </lineage>
</organism>
<keyword evidence="2" id="KW-1185">Reference proteome</keyword>
<proteinExistence type="predicted"/>
<sequence length="117" mass="13133">MEISQPSLCGSFGTASSDIGCPDQMFRMHFLEGVEDDSHLGEVGGGPDHPLAVAGVCFPFDCYQAAALFCLYQEVGHIYDLALYRCPTLCHHFHKMEPPDSRLYKSVRYRQWNSEQA</sequence>
<dbReference type="EMBL" id="BSNT01000018">
    <property type="protein sequence ID" value="GLQ59063.1"/>
    <property type="molecule type" value="Genomic_DNA"/>
</dbReference>
<dbReference type="Proteomes" id="UP001156613">
    <property type="component" value="Unassembled WGS sequence"/>
</dbReference>
<accession>A0ABQ5WH88</accession>
<name>A0ABQ5WH88_GLUJA</name>